<organism evidence="2 3">
    <name type="scientific">Dictyobacter formicarum</name>
    <dbReference type="NCBI Taxonomy" id="2778368"/>
    <lineage>
        <taxon>Bacteria</taxon>
        <taxon>Bacillati</taxon>
        <taxon>Chloroflexota</taxon>
        <taxon>Ktedonobacteria</taxon>
        <taxon>Ktedonobacterales</taxon>
        <taxon>Dictyobacteraceae</taxon>
        <taxon>Dictyobacter</taxon>
    </lineage>
</organism>
<dbReference type="Gene3D" id="1.10.287.2170">
    <property type="match status" value="1"/>
</dbReference>
<dbReference type="SMART" id="SM00857">
    <property type="entry name" value="Resolvase"/>
    <property type="match status" value="1"/>
</dbReference>
<protein>
    <submittedName>
        <fullName evidence="2">IS607 family transposase</fullName>
    </submittedName>
</protein>
<proteinExistence type="predicted"/>
<dbReference type="NCBIfam" id="NF033518">
    <property type="entry name" value="transpos_IS607"/>
    <property type="match status" value="1"/>
</dbReference>
<keyword evidence="3" id="KW-1185">Reference proteome</keyword>
<sequence>MDTGTILVTEPLPVKERPATSKVAVYTRVSSSENKSNLDSQAERLVAYCTMRGYQVSQVVKEIGSGVNDNRPKFLALLADPSIGRIVIEHQDRGTRFGFRYIETLLKAYGREIEVVNQAENGTEDVLADLTSIIYSFCARLYGQRRAKHKTEQIVQKLKQGSDEEAQETSQEG</sequence>
<dbReference type="Proteomes" id="UP000635565">
    <property type="component" value="Unassembled WGS sequence"/>
</dbReference>
<evidence type="ECO:0000313" key="2">
    <source>
        <dbReference type="EMBL" id="GHO84911.1"/>
    </source>
</evidence>
<evidence type="ECO:0000259" key="1">
    <source>
        <dbReference type="PROSITE" id="PS51736"/>
    </source>
</evidence>
<dbReference type="PANTHER" id="PTHR36172:SF1">
    <property type="entry name" value="RESOLVASE-RELATED"/>
    <property type="match status" value="1"/>
</dbReference>
<dbReference type="Pfam" id="PF00239">
    <property type="entry name" value="Resolvase"/>
    <property type="match status" value="1"/>
</dbReference>
<reference evidence="2 3" key="1">
    <citation type="journal article" date="2021" name="Int. J. Syst. Evol. Microbiol.">
        <title>Reticulibacter mediterranei gen. nov., sp. nov., within the new family Reticulibacteraceae fam. nov., and Ktedonospora formicarum gen. nov., sp. nov., Ktedonobacter robiniae sp. nov., Dictyobacter formicarum sp. nov. and Dictyobacter arantiisoli sp. nov., belonging to the class Ktedonobacteria.</title>
        <authorList>
            <person name="Yabe S."/>
            <person name="Zheng Y."/>
            <person name="Wang C.M."/>
            <person name="Sakai Y."/>
            <person name="Abe K."/>
            <person name="Yokota A."/>
            <person name="Donadio S."/>
            <person name="Cavaletti L."/>
            <person name="Monciardini P."/>
        </authorList>
    </citation>
    <scope>NUCLEOTIDE SEQUENCE [LARGE SCALE GENOMIC DNA]</scope>
    <source>
        <strain evidence="2 3">SOSP1-9</strain>
    </source>
</reference>
<gene>
    <name evidence="2" type="ORF">KSZ_29170</name>
</gene>
<dbReference type="EMBL" id="BNJJ01000007">
    <property type="protein sequence ID" value="GHO84911.1"/>
    <property type="molecule type" value="Genomic_DNA"/>
</dbReference>
<dbReference type="CDD" id="cd03769">
    <property type="entry name" value="SR_IS607_transposase_like"/>
    <property type="match status" value="1"/>
</dbReference>
<accession>A0ABQ3VHG7</accession>
<name>A0ABQ3VHG7_9CHLR</name>
<dbReference type="InterPro" id="IPR048046">
    <property type="entry name" value="Transpos_IS607"/>
</dbReference>
<dbReference type="InterPro" id="IPR006119">
    <property type="entry name" value="Resolv_N"/>
</dbReference>
<dbReference type="PROSITE" id="PS51736">
    <property type="entry name" value="RECOMBINASES_3"/>
    <property type="match status" value="1"/>
</dbReference>
<dbReference type="Gene3D" id="3.40.50.1390">
    <property type="entry name" value="Resolvase, N-terminal catalytic domain"/>
    <property type="match status" value="1"/>
</dbReference>
<feature type="domain" description="Resolvase/invertase-type recombinase catalytic" evidence="1">
    <location>
        <begin position="22"/>
        <end position="161"/>
    </location>
</feature>
<dbReference type="InterPro" id="IPR036162">
    <property type="entry name" value="Resolvase-like_N_sf"/>
</dbReference>
<dbReference type="InterPro" id="IPR051491">
    <property type="entry name" value="Recombinase/Transposase-rel"/>
</dbReference>
<dbReference type="InterPro" id="IPR041718">
    <property type="entry name" value="IS607_transposase-like"/>
</dbReference>
<evidence type="ECO:0000313" key="3">
    <source>
        <dbReference type="Proteomes" id="UP000635565"/>
    </source>
</evidence>
<dbReference type="SUPFAM" id="SSF53041">
    <property type="entry name" value="Resolvase-like"/>
    <property type="match status" value="1"/>
</dbReference>
<comment type="caution">
    <text evidence="2">The sequence shown here is derived from an EMBL/GenBank/DDBJ whole genome shotgun (WGS) entry which is preliminary data.</text>
</comment>
<dbReference type="PANTHER" id="PTHR36172">
    <property type="match status" value="1"/>
</dbReference>